<protein>
    <submittedName>
        <fullName evidence="2">Uncharacterized protein</fullName>
    </submittedName>
</protein>
<feature type="transmembrane region" description="Helical" evidence="1">
    <location>
        <begin position="96"/>
        <end position="116"/>
    </location>
</feature>
<sequence length="218" mass="23999">MGGLGWVETVGIWVGAFLTLAIFSFLYRDNPVYKFAESLFVGVGAGYWLAVLYQNTIRPNLIIELAAHNWWRIGPLILAVTMLLRLAPRISWISRWAIGFMIGTAAGVNIVGFAAGDLVNQIYATIIPLKTPTLAQSLNSIFIVIGVLGVLIYFFFSREHKGVLGTGARIGIWVLMVAFGASFGYTVMGRVSLLIGRIQYLLFQWLPTIPSLWQSIGG</sequence>
<feature type="transmembrane region" description="Helical" evidence="1">
    <location>
        <begin position="39"/>
        <end position="57"/>
    </location>
</feature>
<gene>
    <name evidence="2" type="ORF">AMJ39_00435</name>
</gene>
<feature type="transmembrane region" description="Helical" evidence="1">
    <location>
        <begin position="136"/>
        <end position="156"/>
    </location>
</feature>
<accession>A0A0S7WWD0</accession>
<evidence type="ECO:0000313" key="3">
    <source>
        <dbReference type="Proteomes" id="UP000052008"/>
    </source>
</evidence>
<organism evidence="2 3">
    <name type="scientific">candidate division TA06 bacterium DG_24</name>
    <dbReference type="NCBI Taxonomy" id="1703770"/>
    <lineage>
        <taxon>Bacteria</taxon>
        <taxon>Bacteria division TA06</taxon>
    </lineage>
</organism>
<dbReference type="STRING" id="1703770.AMJ39_00435"/>
<comment type="caution">
    <text evidence="2">The sequence shown here is derived from an EMBL/GenBank/DDBJ whole genome shotgun (WGS) entry which is preliminary data.</text>
</comment>
<feature type="transmembrane region" description="Helical" evidence="1">
    <location>
        <begin position="168"/>
        <end position="188"/>
    </location>
</feature>
<name>A0A0S7WWD0_UNCT6</name>
<keyword evidence="1" id="KW-0812">Transmembrane</keyword>
<feature type="transmembrane region" description="Helical" evidence="1">
    <location>
        <begin position="6"/>
        <end position="27"/>
    </location>
</feature>
<keyword evidence="1" id="KW-0472">Membrane</keyword>
<reference evidence="2 3" key="1">
    <citation type="journal article" date="2015" name="Microbiome">
        <title>Genomic resolution of linkages in carbon, nitrogen, and sulfur cycling among widespread estuary sediment bacteria.</title>
        <authorList>
            <person name="Baker B.J."/>
            <person name="Lazar C.S."/>
            <person name="Teske A.P."/>
            <person name="Dick G.J."/>
        </authorList>
    </citation>
    <scope>NUCLEOTIDE SEQUENCE [LARGE SCALE GENOMIC DNA]</scope>
    <source>
        <strain evidence="2">DG_24</strain>
    </source>
</reference>
<evidence type="ECO:0000256" key="1">
    <source>
        <dbReference type="SAM" id="Phobius"/>
    </source>
</evidence>
<dbReference type="Proteomes" id="UP000052008">
    <property type="component" value="Unassembled WGS sequence"/>
</dbReference>
<evidence type="ECO:0000313" key="2">
    <source>
        <dbReference type="EMBL" id="KPJ54449.1"/>
    </source>
</evidence>
<dbReference type="EMBL" id="LIZS01000002">
    <property type="protein sequence ID" value="KPJ54449.1"/>
    <property type="molecule type" value="Genomic_DNA"/>
</dbReference>
<keyword evidence="1" id="KW-1133">Transmembrane helix</keyword>
<proteinExistence type="predicted"/>
<dbReference type="AlphaFoldDB" id="A0A0S7WWD0"/>
<feature type="transmembrane region" description="Helical" evidence="1">
    <location>
        <begin position="69"/>
        <end position="87"/>
    </location>
</feature>